<dbReference type="EMBL" id="JACCFJ010000001">
    <property type="protein sequence ID" value="NYI86283.1"/>
    <property type="molecule type" value="Genomic_DNA"/>
</dbReference>
<evidence type="ECO:0000313" key="14">
    <source>
        <dbReference type="Proteomes" id="UP000587002"/>
    </source>
</evidence>
<evidence type="ECO:0000256" key="7">
    <source>
        <dbReference type="ARBA" id="ARBA00022840"/>
    </source>
</evidence>
<feature type="transmembrane region" description="Helical" evidence="10">
    <location>
        <begin position="155"/>
        <end position="175"/>
    </location>
</feature>
<comment type="catalytic activity">
    <reaction evidence="1">
        <text>ATP + protein L-histidine = ADP + protein N-phospho-L-histidine.</text>
        <dbReference type="EC" id="2.7.13.3"/>
    </reaction>
</comment>
<feature type="transmembrane region" description="Helical" evidence="10">
    <location>
        <begin position="107"/>
        <end position="125"/>
    </location>
</feature>
<evidence type="ECO:0000256" key="10">
    <source>
        <dbReference type="SAM" id="Phobius"/>
    </source>
</evidence>
<dbReference type="GO" id="GO:0016020">
    <property type="term" value="C:membrane"/>
    <property type="evidence" value="ECO:0007669"/>
    <property type="project" value="InterPro"/>
</dbReference>
<comment type="caution">
    <text evidence="13">The sequence shown here is derived from an EMBL/GenBank/DDBJ whole genome shotgun (WGS) entry which is preliminary data.</text>
</comment>
<dbReference type="Pfam" id="PF02518">
    <property type="entry name" value="HATPase_c"/>
    <property type="match status" value="1"/>
</dbReference>
<dbReference type="InterPro" id="IPR050482">
    <property type="entry name" value="Sensor_HK_TwoCompSys"/>
</dbReference>
<feature type="coiled-coil region" evidence="9">
    <location>
        <begin position="173"/>
        <end position="207"/>
    </location>
</feature>
<evidence type="ECO:0000259" key="11">
    <source>
        <dbReference type="Pfam" id="PF02518"/>
    </source>
</evidence>
<keyword evidence="10" id="KW-0812">Transmembrane</keyword>
<evidence type="ECO:0000256" key="4">
    <source>
        <dbReference type="ARBA" id="ARBA00022679"/>
    </source>
</evidence>
<evidence type="ECO:0000256" key="2">
    <source>
        <dbReference type="ARBA" id="ARBA00012438"/>
    </source>
</evidence>
<evidence type="ECO:0000256" key="6">
    <source>
        <dbReference type="ARBA" id="ARBA00022777"/>
    </source>
</evidence>
<dbReference type="GO" id="GO:0046983">
    <property type="term" value="F:protein dimerization activity"/>
    <property type="evidence" value="ECO:0007669"/>
    <property type="project" value="InterPro"/>
</dbReference>
<dbReference type="Proteomes" id="UP000587002">
    <property type="component" value="Unassembled WGS sequence"/>
</dbReference>
<evidence type="ECO:0000256" key="1">
    <source>
        <dbReference type="ARBA" id="ARBA00000085"/>
    </source>
</evidence>
<feature type="transmembrane region" description="Helical" evidence="10">
    <location>
        <begin position="20"/>
        <end position="39"/>
    </location>
</feature>
<reference evidence="13 14" key="1">
    <citation type="submission" date="2020-07" db="EMBL/GenBank/DDBJ databases">
        <title>Sequencing the genomes of 1000 actinobacteria strains.</title>
        <authorList>
            <person name="Klenk H.-P."/>
        </authorList>
    </citation>
    <scope>NUCLEOTIDE SEQUENCE [LARGE SCALE GENOMIC DNA]</scope>
    <source>
        <strain evidence="13 14">DSM 44065</strain>
    </source>
</reference>
<evidence type="ECO:0000256" key="8">
    <source>
        <dbReference type="ARBA" id="ARBA00023012"/>
    </source>
</evidence>
<dbReference type="InterPro" id="IPR003594">
    <property type="entry name" value="HATPase_dom"/>
</dbReference>
<protein>
    <recommendedName>
        <fullName evidence="2">histidine kinase</fullName>
        <ecNumber evidence="2">2.7.13.3</ecNumber>
    </recommendedName>
</protein>
<feature type="transmembrane region" description="Helical" evidence="10">
    <location>
        <begin position="74"/>
        <end position="101"/>
    </location>
</feature>
<gene>
    <name evidence="13" type="ORF">HNR68_004913</name>
</gene>
<dbReference type="SUPFAM" id="SSF55874">
    <property type="entry name" value="ATPase domain of HSP90 chaperone/DNA topoisomerase II/histidine kinase"/>
    <property type="match status" value="1"/>
</dbReference>
<keyword evidence="8" id="KW-0902">Two-component regulatory system</keyword>
<keyword evidence="10" id="KW-0472">Membrane</keyword>
<accession>A0A853AUD3</accession>
<dbReference type="RefSeq" id="WP_343050383.1">
    <property type="nucleotide sequence ID" value="NZ_BAABFH010000001.1"/>
</dbReference>
<keyword evidence="3" id="KW-0597">Phosphoprotein</keyword>
<dbReference type="AlphaFoldDB" id="A0A853AUD3"/>
<keyword evidence="7" id="KW-0067">ATP-binding</keyword>
<keyword evidence="14" id="KW-1185">Reference proteome</keyword>
<dbReference type="Pfam" id="PF07730">
    <property type="entry name" value="HisKA_3"/>
    <property type="match status" value="1"/>
</dbReference>
<dbReference type="CDD" id="cd16917">
    <property type="entry name" value="HATPase_UhpB-NarQ-NarX-like"/>
    <property type="match status" value="1"/>
</dbReference>
<evidence type="ECO:0000256" key="3">
    <source>
        <dbReference type="ARBA" id="ARBA00022553"/>
    </source>
</evidence>
<evidence type="ECO:0000256" key="5">
    <source>
        <dbReference type="ARBA" id="ARBA00022741"/>
    </source>
</evidence>
<organism evidence="13 14">
    <name type="scientific">Saccharopolyspora hordei</name>
    <dbReference type="NCBI Taxonomy" id="1838"/>
    <lineage>
        <taxon>Bacteria</taxon>
        <taxon>Bacillati</taxon>
        <taxon>Actinomycetota</taxon>
        <taxon>Actinomycetes</taxon>
        <taxon>Pseudonocardiales</taxon>
        <taxon>Pseudonocardiaceae</taxon>
        <taxon>Saccharopolyspora</taxon>
    </lineage>
</organism>
<sequence>MRRPLWRLLWNDKREAAFDVALVLGMVLLGRVLLVLYPTDMPVELYDWAGGLWLSDVVMWALDVAMLARRRYPLVFMTLVAVLSVAQPLMIEFGPGALFYVNLQSDPWVPAQAPWAVYAAVVYTAGRAQKFYAWDLIGIVTLVSVRPWAAPSSDVVVAGVVWTLFPAVLGLYISARRRLVGALRERAERAEREQELLAEQARADERARLAAEMHDVVTHRVSLMVLQAGALGVMAKDPETRKAAEELRSNGCEALEELRELVGVLRRGSPEEDERDAPPTSVPDFTELIGQSEAVGVPVEYTVEGDPAEVSAAVGRTAHRVVQEALTNVHKHAFGSRVSVRLLHSDDRLRLVVRNTEPPDPVAPELADSGSGSGLLGLQQRVELVGGTFRAGPTDDGGFEVDVILPAYVPTGQAGNDDG</sequence>
<keyword evidence="6 13" id="KW-0418">Kinase</keyword>
<feature type="transmembrane region" description="Helical" evidence="10">
    <location>
        <begin position="45"/>
        <end position="62"/>
    </location>
</feature>
<name>A0A853AUD3_9PSEU</name>
<dbReference type="InterPro" id="IPR036890">
    <property type="entry name" value="HATPase_C_sf"/>
</dbReference>
<dbReference type="PANTHER" id="PTHR24421:SF10">
    <property type="entry name" value="NITRATE_NITRITE SENSOR PROTEIN NARQ"/>
    <property type="match status" value="1"/>
</dbReference>
<dbReference type="Gene3D" id="1.20.5.1930">
    <property type="match status" value="1"/>
</dbReference>
<dbReference type="Gene3D" id="3.30.565.10">
    <property type="entry name" value="Histidine kinase-like ATPase, C-terminal domain"/>
    <property type="match status" value="1"/>
</dbReference>
<feature type="domain" description="Histidine kinase/HSP90-like ATPase" evidence="11">
    <location>
        <begin position="316"/>
        <end position="407"/>
    </location>
</feature>
<dbReference type="PANTHER" id="PTHR24421">
    <property type="entry name" value="NITRATE/NITRITE SENSOR PROTEIN NARX-RELATED"/>
    <property type="match status" value="1"/>
</dbReference>
<feature type="transmembrane region" description="Helical" evidence="10">
    <location>
        <begin position="132"/>
        <end position="149"/>
    </location>
</feature>
<dbReference type="InterPro" id="IPR011712">
    <property type="entry name" value="Sig_transdc_His_kin_sub3_dim/P"/>
</dbReference>
<proteinExistence type="predicted"/>
<keyword evidence="4" id="KW-0808">Transferase</keyword>
<evidence type="ECO:0000256" key="9">
    <source>
        <dbReference type="SAM" id="Coils"/>
    </source>
</evidence>
<feature type="domain" description="Signal transduction histidine kinase subgroup 3 dimerisation and phosphoacceptor" evidence="12">
    <location>
        <begin position="205"/>
        <end position="267"/>
    </location>
</feature>
<evidence type="ECO:0000259" key="12">
    <source>
        <dbReference type="Pfam" id="PF07730"/>
    </source>
</evidence>
<evidence type="ECO:0000313" key="13">
    <source>
        <dbReference type="EMBL" id="NYI86283.1"/>
    </source>
</evidence>
<dbReference type="GO" id="GO:0000155">
    <property type="term" value="F:phosphorelay sensor kinase activity"/>
    <property type="evidence" value="ECO:0007669"/>
    <property type="project" value="InterPro"/>
</dbReference>
<keyword evidence="9" id="KW-0175">Coiled coil</keyword>
<keyword evidence="5" id="KW-0547">Nucleotide-binding</keyword>
<dbReference type="GO" id="GO:0005524">
    <property type="term" value="F:ATP binding"/>
    <property type="evidence" value="ECO:0007669"/>
    <property type="project" value="UniProtKB-KW"/>
</dbReference>
<dbReference type="EC" id="2.7.13.3" evidence="2"/>
<keyword evidence="10" id="KW-1133">Transmembrane helix</keyword>